<reference evidence="2" key="2">
    <citation type="submission" date="2020-02" db="EMBL/GenBank/DDBJ databases">
        <authorList>
            <person name="Matsumoto Y."/>
            <person name="Motooka D."/>
            <person name="Nakamura S."/>
        </authorList>
    </citation>
    <scope>NUCLEOTIDE SEQUENCE</scope>
    <source>
        <strain evidence="2">JCM 13671</strain>
    </source>
</reference>
<name>A0A7I7Y0B9_9MYCO</name>
<dbReference type="InterPro" id="IPR021385">
    <property type="entry name" value="DUF3017"/>
</dbReference>
<accession>A0A7I7Y0B9</accession>
<dbReference type="Proteomes" id="UP000466931">
    <property type="component" value="Chromosome"/>
</dbReference>
<evidence type="ECO:0000313" key="2">
    <source>
        <dbReference type="EMBL" id="BBZ34999.1"/>
    </source>
</evidence>
<keyword evidence="1" id="KW-0472">Membrane</keyword>
<gene>
    <name evidence="2" type="ORF">MCNF_36040</name>
</gene>
<evidence type="ECO:0000256" key="1">
    <source>
        <dbReference type="SAM" id="Phobius"/>
    </source>
</evidence>
<feature type="transmembrane region" description="Helical" evidence="1">
    <location>
        <begin position="92"/>
        <end position="112"/>
    </location>
</feature>
<dbReference type="AlphaFoldDB" id="A0A7I7Y0B9"/>
<dbReference type="EMBL" id="AP022612">
    <property type="protein sequence ID" value="BBZ34999.1"/>
    <property type="molecule type" value="Genomic_DNA"/>
</dbReference>
<evidence type="ECO:0000313" key="3">
    <source>
        <dbReference type="Proteomes" id="UP000466931"/>
    </source>
</evidence>
<dbReference type="Pfam" id="PF11222">
    <property type="entry name" value="DUF3017"/>
    <property type="match status" value="1"/>
</dbReference>
<keyword evidence="3" id="KW-1185">Reference proteome</keyword>
<protein>
    <recommendedName>
        <fullName evidence="4">DUF3017 domain-containing protein</fullName>
    </recommendedName>
</protein>
<organism evidence="2 3">
    <name type="scientific">Mycolicibacterium confluentis</name>
    <dbReference type="NCBI Taxonomy" id="28047"/>
    <lineage>
        <taxon>Bacteria</taxon>
        <taxon>Bacillati</taxon>
        <taxon>Actinomycetota</taxon>
        <taxon>Actinomycetes</taxon>
        <taxon>Mycobacteriales</taxon>
        <taxon>Mycobacteriaceae</taxon>
        <taxon>Mycolicibacterium</taxon>
    </lineage>
</organism>
<reference evidence="2" key="1">
    <citation type="journal article" date="2019" name="Emerg. Microbes Infect.">
        <title>Comprehensive subspecies identification of 175 nontuberculous mycobacteria species based on 7547 genomic profiles.</title>
        <authorList>
            <person name="Matsumoto Y."/>
            <person name="Kinjo T."/>
            <person name="Motooka D."/>
            <person name="Nabeya D."/>
            <person name="Jung N."/>
            <person name="Uechi K."/>
            <person name="Horii T."/>
            <person name="Iida T."/>
            <person name="Fujita J."/>
            <person name="Nakamura S."/>
        </authorList>
    </citation>
    <scope>NUCLEOTIDE SEQUENCE [LARGE SCALE GENOMIC DNA]</scope>
    <source>
        <strain evidence="2">JCM 13671</strain>
    </source>
</reference>
<feature type="transmembrane region" description="Helical" evidence="1">
    <location>
        <begin position="36"/>
        <end position="56"/>
    </location>
</feature>
<feature type="transmembrane region" description="Helical" evidence="1">
    <location>
        <begin position="62"/>
        <end position="80"/>
    </location>
</feature>
<sequence length="120" mass="13213">MNLRDALRARWPVRVLRAQWPVRALRAQWPVRALRAQWPLVVVGLVFLAAFILVAAGFWRRGALLIGIGAGVAATLRLLLPEDRVGLLAVRTRSIDFVTTASVAAIVMYTAWTIDPLGTS</sequence>
<keyword evidence="1" id="KW-0812">Transmembrane</keyword>
<evidence type="ECO:0008006" key="4">
    <source>
        <dbReference type="Google" id="ProtNLM"/>
    </source>
</evidence>
<keyword evidence="1" id="KW-1133">Transmembrane helix</keyword>
<proteinExistence type="predicted"/>